<dbReference type="PANTHER" id="PTHR36947">
    <property type="entry name" value="PROTEIN CBG04364"/>
    <property type="match status" value="1"/>
</dbReference>
<dbReference type="Pfam" id="PF24998">
    <property type="entry name" value="DUF7778"/>
    <property type="match status" value="1"/>
</dbReference>
<evidence type="ECO:0000256" key="1">
    <source>
        <dbReference type="SAM" id="MobiDB-lite"/>
    </source>
</evidence>
<name>A0A8S1EJ20_9PELO</name>
<sequence length="359" mass="40588">MHNSGMQDIGFSKSVTKVQMLPNIGIWNDETALIRDYVKCYFTKKKTFLRIKSQTAARKRVLILTPYDQLLVYETNCTGYCFSVKNAQRLTASSEWINPEKSFEKSCTITLKYPIGSVSLVLIHNQISIWRRSLSSIFECDAFDQSLVDDISLYTAKDSDDNDFDVTFRDEEKPDMFEYTDSVVSLKSAHACTNLSPVCSTAHDITHDAMFSTEKTNSNRSLTYLPSTLRTARSDSESNNSRLSFNSFCPPDTSTRKKFAQAANASVRDKARCVSSLCKKFEGRIKESFSKNIGQKVWPPPNKEISSPKPTSPPLMVLFPPPLPVKKLEDPHNSSENDDFVVSKIEYTPTKLRSEEVVL</sequence>
<dbReference type="InterPro" id="IPR056680">
    <property type="entry name" value="DUF7778"/>
</dbReference>
<dbReference type="EMBL" id="CADEPM010000004">
    <property type="protein sequence ID" value="CAB3403821.1"/>
    <property type="molecule type" value="Genomic_DNA"/>
</dbReference>
<protein>
    <recommendedName>
        <fullName evidence="2">DUF7778 domain-containing protein</fullName>
    </recommendedName>
</protein>
<keyword evidence="4" id="KW-1185">Reference proteome</keyword>
<feature type="region of interest" description="Disordered" evidence="1">
    <location>
        <begin position="294"/>
        <end position="316"/>
    </location>
</feature>
<evidence type="ECO:0000313" key="4">
    <source>
        <dbReference type="Proteomes" id="UP000494206"/>
    </source>
</evidence>
<dbReference type="OrthoDB" id="5797566at2759"/>
<dbReference type="Proteomes" id="UP000494206">
    <property type="component" value="Unassembled WGS sequence"/>
</dbReference>
<gene>
    <name evidence="3" type="ORF">CBOVIS_LOCUS6235</name>
</gene>
<proteinExistence type="predicted"/>
<organism evidence="3 4">
    <name type="scientific">Caenorhabditis bovis</name>
    <dbReference type="NCBI Taxonomy" id="2654633"/>
    <lineage>
        <taxon>Eukaryota</taxon>
        <taxon>Metazoa</taxon>
        <taxon>Ecdysozoa</taxon>
        <taxon>Nematoda</taxon>
        <taxon>Chromadorea</taxon>
        <taxon>Rhabditida</taxon>
        <taxon>Rhabditina</taxon>
        <taxon>Rhabditomorpha</taxon>
        <taxon>Rhabditoidea</taxon>
        <taxon>Rhabditidae</taxon>
        <taxon>Peloderinae</taxon>
        <taxon>Caenorhabditis</taxon>
    </lineage>
</organism>
<evidence type="ECO:0000259" key="2">
    <source>
        <dbReference type="Pfam" id="PF24998"/>
    </source>
</evidence>
<evidence type="ECO:0000313" key="3">
    <source>
        <dbReference type="EMBL" id="CAB3403821.1"/>
    </source>
</evidence>
<accession>A0A8S1EJ20</accession>
<dbReference type="PANTHER" id="PTHR36947:SF6">
    <property type="entry name" value="TLDC DOMAIN-CONTAINING PROTEIN"/>
    <property type="match status" value="1"/>
</dbReference>
<comment type="caution">
    <text evidence="3">The sequence shown here is derived from an EMBL/GenBank/DDBJ whole genome shotgun (WGS) entry which is preliminary data.</text>
</comment>
<dbReference type="AlphaFoldDB" id="A0A8S1EJ20"/>
<feature type="domain" description="DUF7778" evidence="2">
    <location>
        <begin position="17"/>
        <end position="136"/>
    </location>
</feature>
<reference evidence="3 4" key="1">
    <citation type="submission" date="2020-04" db="EMBL/GenBank/DDBJ databases">
        <authorList>
            <person name="Laetsch R D."/>
            <person name="Stevens L."/>
            <person name="Kumar S."/>
            <person name="Blaxter L. M."/>
        </authorList>
    </citation>
    <scope>NUCLEOTIDE SEQUENCE [LARGE SCALE GENOMIC DNA]</scope>
</reference>